<organism evidence="1 2">
    <name type="scientific">Timema podura</name>
    <name type="common">Walking stick</name>
    <dbReference type="NCBI Taxonomy" id="61482"/>
    <lineage>
        <taxon>Eukaryota</taxon>
        <taxon>Metazoa</taxon>
        <taxon>Ecdysozoa</taxon>
        <taxon>Arthropoda</taxon>
        <taxon>Hexapoda</taxon>
        <taxon>Insecta</taxon>
        <taxon>Pterygota</taxon>
        <taxon>Neoptera</taxon>
        <taxon>Polyneoptera</taxon>
        <taxon>Phasmatodea</taxon>
        <taxon>Timematodea</taxon>
        <taxon>Timematoidea</taxon>
        <taxon>Timematidae</taxon>
        <taxon>Timema</taxon>
    </lineage>
</organism>
<comment type="caution">
    <text evidence="1">The sequence shown here is derived from an EMBL/GenBank/DDBJ whole genome shotgun (WGS) entry which is preliminary data.</text>
</comment>
<dbReference type="Proteomes" id="UP001153148">
    <property type="component" value="Unassembled WGS sequence"/>
</dbReference>
<gene>
    <name evidence="1" type="ORF">TPAB3V08_LOCUS3654</name>
</gene>
<evidence type="ECO:0000313" key="2">
    <source>
        <dbReference type="Proteomes" id="UP001153148"/>
    </source>
</evidence>
<keyword evidence="2" id="KW-1185">Reference proteome</keyword>
<protein>
    <submittedName>
        <fullName evidence="1">Uncharacterized protein</fullName>
    </submittedName>
</protein>
<name>A0ABN7NUD9_TIMPD</name>
<accession>A0ABN7NUD9</accession>
<proteinExistence type="predicted"/>
<reference evidence="1" key="1">
    <citation type="submission" date="2021-03" db="EMBL/GenBank/DDBJ databases">
        <authorList>
            <person name="Tran Van P."/>
        </authorList>
    </citation>
    <scope>NUCLEOTIDE SEQUENCE</scope>
</reference>
<evidence type="ECO:0000313" key="1">
    <source>
        <dbReference type="EMBL" id="CAG2056666.1"/>
    </source>
</evidence>
<dbReference type="EMBL" id="CAJPIN010004188">
    <property type="protein sequence ID" value="CAG2056666.1"/>
    <property type="molecule type" value="Genomic_DNA"/>
</dbReference>
<sequence length="88" mass="10027">MLKESSSPTERNHFNLEAVDLLNEMNRKKTEEVDGQLADLRTQLLQNVSLEGEEKNKKCAVIIKETKPDIEPVASETLTKLCEMQMSH</sequence>